<keyword evidence="1" id="KW-1185">Reference proteome</keyword>
<dbReference type="Proteomes" id="UP000694918">
    <property type="component" value="Unplaced"/>
</dbReference>
<dbReference type="PANTHER" id="PTHR34222:SF37">
    <property type="entry name" value="RETROTRANSPOSON GAG DOMAIN-CONTAINING PROTEIN"/>
    <property type="match status" value="1"/>
</dbReference>
<protein>
    <submittedName>
        <fullName evidence="2">Uncharacterized protein LOC105141310</fullName>
    </submittedName>
</protein>
<evidence type="ECO:0000313" key="2">
    <source>
        <dbReference type="RefSeq" id="XP_011046793.1"/>
    </source>
</evidence>
<dbReference type="GeneID" id="105141310"/>
<dbReference type="RefSeq" id="XP_011046793.1">
    <property type="nucleotide sequence ID" value="XM_011048491.1"/>
</dbReference>
<evidence type="ECO:0000313" key="1">
    <source>
        <dbReference type="Proteomes" id="UP000694918"/>
    </source>
</evidence>
<gene>
    <name evidence="2" type="primary">LOC105141310</name>
</gene>
<name>A0AAJ6Y8V9_POPEU</name>
<accession>A0AAJ6Y8V9</accession>
<dbReference type="CDD" id="cd09272">
    <property type="entry name" value="RNase_HI_RT_Ty1"/>
    <property type="match status" value="1"/>
</dbReference>
<dbReference type="AlphaFoldDB" id="A0AAJ6Y8V9"/>
<sequence length="222" mass="25821">MGLICFWLQQNIWDAVRQTYSKVKDVALIYEIKMKLSMTKQGNMMVIEYYNTMKSFWLELDYYQDFKMQCSDDAVILKNYVERERIFEFLAGLNIEFDQMRVQILGKESLPSLNEVFSIIRAEEGRRTVMLEVPNTKGSAMMITNRKNLSDASRNQNDDEPMKLYCDNKSAIAIAHNPVQHDRTKHVEVDKHFIKEKLESGLICTPYVPTGEQLADILTKGV</sequence>
<organism evidence="1 2">
    <name type="scientific">Populus euphratica</name>
    <name type="common">Euphrates poplar</name>
    <dbReference type="NCBI Taxonomy" id="75702"/>
    <lineage>
        <taxon>Eukaryota</taxon>
        <taxon>Viridiplantae</taxon>
        <taxon>Streptophyta</taxon>
        <taxon>Embryophyta</taxon>
        <taxon>Tracheophyta</taxon>
        <taxon>Spermatophyta</taxon>
        <taxon>Magnoliopsida</taxon>
        <taxon>eudicotyledons</taxon>
        <taxon>Gunneridae</taxon>
        <taxon>Pentapetalae</taxon>
        <taxon>rosids</taxon>
        <taxon>fabids</taxon>
        <taxon>Malpighiales</taxon>
        <taxon>Salicaceae</taxon>
        <taxon>Saliceae</taxon>
        <taxon>Populus</taxon>
    </lineage>
</organism>
<proteinExistence type="predicted"/>
<reference evidence="2" key="1">
    <citation type="submission" date="2025-08" db="UniProtKB">
        <authorList>
            <consortium name="RefSeq"/>
        </authorList>
    </citation>
    <scope>IDENTIFICATION</scope>
</reference>
<dbReference type="PANTHER" id="PTHR34222">
    <property type="entry name" value="GAG_PRE-INTEGRS DOMAIN-CONTAINING PROTEIN"/>
    <property type="match status" value="1"/>
</dbReference>
<dbReference type="KEGG" id="peu:105141310"/>